<comment type="caution">
    <text evidence="2">The sequence shown here is derived from an EMBL/GenBank/DDBJ whole genome shotgun (WGS) entry which is preliminary data.</text>
</comment>
<dbReference type="OrthoDB" id="6420634at2759"/>
<feature type="chain" id="PRO_5036494517" evidence="1">
    <location>
        <begin position="22"/>
        <end position="106"/>
    </location>
</feature>
<keyword evidence="3" id="KW-1185">Reference proteome</keyword>
<evidence type="ECO:0000313" key="2">
    <source>
        <dbReference type="EMBL" id="GFR06224.1"/>
    </source>
</evidence>
<name>A0A8X6GMN3_TRICU</name>
<proteinExistence type="predicted"/>
<organism evidence="2 3">
    <name type="scientific">Trichonephila clavata</name>
    <name type="common">Joro spider</name>
    <name type="synonym">Nephila clavata</name>
    <dbReference type="NCBI Taxonomy" id="2740835"/>
    <lineage>
        <taxon>Eukaryota</taxon>
        <taxon>Metazoa</taxon>
        <taxon>Ecdysozoa</taxon>
        <taxon>Arthropoda</taxon>
        <taxon>Chelicerata</taxon>
        <taxon>Arachnida</taxon>
        <taxon>Araneae</taxon>
        <taxon>Araneomorphae</taxon>
        <taxon>Entelegynae</taxon>
        <taxon>Araneoidea</taxon>
        <taxon>Nephilidae</taxon>
        <taxon>Trichonephila</taxon>
    </lineage>
</organism>
<protein>
    <submittedName>
        <fullName evidence="2">Uncharacterized protein</fullName>
    </submittedName>
</protein>
<evidence type="ECO:0000313" key="3">
    <source>
        <dbReference type="Proteomes" id="UP000887116"/>
    </source>
</evidence>
<dbReference type="AlphaFoldDB" id="A0A8X6GMN3"/>
<keyword evidence="1" id="KW-0732">Signal</keyword>
<evidence type="ECO:0000256" key="1">
    <source>
        <dbReference type="SAM" id="SignalP"/>
    </source>
</evidence>
<dbReference type="Proteomes" id="UP000887116">
    <property type="component" value="Unassembled WGS sequence"/>
</dbReference>
<feature type="signal peptide" evidence="1">
    <location>
        <begin position="1"/>
        <end position="21"/>
    </location>
</feature>
<sequence>MKYFGSASCLVLCVAIIFVECQEKPQPPKIGQPQFSLQGAGGGKDHRNFGAGFNAGVGTRVWESKKKDASLDLGVNYDRGFARMNGHTFKSKPSDGFGDNFRFGKK</sequence>
<accession>A0A8X6GMN3</accession>
<dbReference type="EMBL" id="BMAO01025971">
    <property type="protein sequence ID" value="GFR06224.1"/>
    <property type="molecule type" value="Genomic_DNA"/>
</dbReference>
<gene>
    <name evidence="2" type="primary">AVEN_46_1</name>
    <name evidence="2" type="ORF">TNCT_7341</name>
</gene>
<reference evidence="2" key="1">
    <citation type="submission" date="2020-07" db="EMBL/GenBank/DDBJ databases">
        <title>Multicomponent nature underlies the extraordinary mechanical properties of spider dragline silk.</title>
        <authorList>
            <person name="Kono N."/>
            <person name="Nakamura H."/>
            <person name="Mori M."/>
            <person name="Yoshida Y."/>
            <person name="Ohtoshi R."/>
            <person name="Malay A.D."/>
            <person name="Moran D.A.P."/>
            <person name="Tomita M."/>
            <person name="Numata K."/>
            <person name="Arakawa K."/>
        </authorList>
    </citation>
    <scope>NUCLEOTIDE SEQUENCE</scope>
</reference>